<protein>
    <submittedName>
        <fullName evidence="1">Uncharacterized protein</fullName>
    </submittedName>
</protein>
<gene>
    <name evidence="1" type="ORF">SAMN05443245_5200</name>
</gene>
<sequence>MAPKKRTVFVNLYPHESLSRIGSYTTWNTAEKAEEAAKGERSLVVAVPIEIEE</sequence>
<dbReference type="Proteomes" id="UP000183487">
    <property type="component" value="Unassembled WGS sequence"/>
</dbReference>
<evidence type="ECO:0000313" key="1">
    <source>
        <dbReference type="EMBL" id="SDR37240.1"/>
    </source>
</evidence>
<proteinExistence type="predicted"/>
<accession>A0A1H1IHU0</accession>
<organism evidence="1 2">
    <name type="scientific">Paraburkholderia fungorum</name>
    <dbReference type="NCBI Taxonomy" id="134537"/>
    <lineage>
        <taxon>Bacteria</taxon>
        <taxon>Pseudomonadati</taxon>
        <taxon>Pseudomonadota</taxon>
        <taxon>Betaproteobacteria</taxon>
        <taxon>Burkholderiales</taxon>
        <taxon>Burkholderiaceae</taxon>
        <taxon>Paraburkholderia</taxon>
    </lineage>
</organism>
<keyword evidence="2" id="KW-1185">Reference proteome</keyword>
<evidence type="ECO:0000313" key="2">
    <source>
        <dbReference type="Proteomes" id="UP000183487"/>
    </source>
</evidence>
<reference evidence="2" key="1">
    <citation type="submission" date="2016-10" db="EMBL/GenBank/DDBJ databases">
        <authorList>
            <person name="Varghese N."/>
        </authorList>
    </citation>
    <scope>NUCLEOTIDE SEQUENCE [LARGE SCALE GENOMIC DNA]</scope>
    <source>
        <strain evidence="2">GAS106B</strain>
    </source>
</reference>
<dbReference type="AlphaFoldDB" id="A0A1H1IHU0"/>
<dbReference type="EMBL" id="FNKP01000002">
    <property type="protein sequence ID" value="SDR37240.1"/>
    <property type="molecule type" value="Genomic_DNA"/>
</dbReference>
<name>A0A1H1IHU0_9BURK</name>